<feature type="domain" description="DUF2726" evidence="2">
    <location>
        <begin position="126"/>
        <end position="271"/>
    </location>
</feature>
<reference evidence="3 4" key="1">
    <citation type="submission" date="2018-08" db="EMBL/GenBank/DDBJ databases">
        <title>A genome reference for cultivated species of the human gut microbiota.</title>
        <authorList>
            <person name="Zou Y."/>
            <person name="Xue W."/>
            <person name="Luo G."/>
        </authorList>
    </citation>
    <scope>NUCLEOTIDE SEQUENCE [LARGE SCALE GENOMIC DNA]</scope>
    <source>
        <strain evidence="3 4">AM43-11</strain>
    </source>
</reference>
<feature type="transmembrane region" description="Helical" evidence="1">
    <location>
        <begin position="51"/>
        <end position="68"/>
    </location>
</feature>
<organism evidence="3 4">
    <name type="scientific">Roseburia intestinalis</name>
    <dbReference type="NCBI Taxonomy" id="166486"/>
    <lineage>
        <taxon>Bacteria</taxon>
        <taxon>Bacillati</taxon>
        <taxon>Bacillota</taxon>
        <taxon>Clostridia</taxon>
        <taxon>Lachnospirales</taxon>
        <taxon>Lachnospiraceae</taxon>
        <taxon>Roseburia</taxon>
    </lineage>
</organism>
<keyword evidence="1" id="KW-0812">Transmembrane</keyword>
<dbReference type="Proteomes" id="UP000284465">
    <property type="component" value="Unassembled WGS sequence"/>
</dbReference>
<evidence type="ECO:0000259" key="2">
    <source>
        <dbReference type="Pfam" id="PF10881"/>
    </source>
</evidence>
<protein>
    <submittedName>
        <fullName evidence="3">DUF2726 domain-containing protein</fullName>
    </submittedName>
</protein>
<dbReference type="EMBL" id="QSFP01000012">
    <property type="protein sequence ID" value="RHA66494.1"/>
    <property type="molecule type" value="Genomic_DNA"/>
</dbReference>
<keyword evidence="1" id="KW-0472">Membrane</keyword>
<dbReference type="InterPro" id="IPR024402">
    <property type="entry name" value="DUF2726"/>
</dbReference>
<evidence type="ECO:0000313" key="4">
    <source>
        <dbReference type="Proteomes" id="UP000284465"/>
    </source>
</evidence>
<feature type="transmembrane region" description="Helical" evidence="1">
    <location>
        <begin position="21"/>
        <end position="39"/>
    </location>
</feature>
<accession>A0A413SGF5</accession>
<dbReference type="RefSeq" id="WP_015521854.1">
    <property type="nucleotide sequence ID" value="NZ_QSFP01000012.1"/>
</dbReference>
<comment type="caution">
    <text evidence="3">The sequence shown here is derived from an EMBL/GenBank/DDBJ whole genome shotgun (WGS) entry which is preliminary data.</text>
</comment>
<evidence type="ECO:0000313" key="3">
    <source>
        <dbReference type="EMBL" id="RHA66494.1"/>
    </source>
</evidence>
<evidence type="ECO:0000256" key="1">
    <source>
        <dbReference type="SAM" id="Phobius"/>
    </source>
</evidence>
<proteinExistence type="predicted"/>
<dbReference type="AlphaFoldDB" id="A0A413SGF5"/>
<sequence>MPQFIDTVLFIFIIYCIYKRFSLKTIISISALLALMYWIGSHYLHLPMNHIISLIIFAIAIYTIYSLFKNRQHPSDQANSQNSVLQNNSMSDEQQLQTSHQVLPSLDNEIVSNVMNNPDTFYTQASSIMNSNEARMFYYINKALDQLITNPTERSLFYVFPQVSLHSFIKIRTDDLQDHPEELDTARRLLLNKNVDFIICKCQKRYFTTLGSTHHKQTFFEYQPFIMIELDGTSHFSAKYYGEKALAQQKKSDAFKNTLSDNFMIPLIRHELPTNTIHREDYHKILEELHPYFP</sequence>
<name>A0A413SGF5_9FIRM</name>
<gene>
    <name evidence="3" type="ORF">DW927_11375</name>
</gene>
<dbReference type="Pfam" id="PF10881">
    <property type="entry name" value="DUF2726"/>
    <property type="match status" value="1"/>
</dbReference>
<keyword evidence="1" id="KW-1133">Transmembrane helix</keyword>